<dbReference type="InterPro" id="IPR029149">
    <property type="entry name" value="Creatin/AminoP/Spt16_N"/>
</dbReference>
<dbReference type="Pfam" id="PF00557">
    <property type="entry name" value="Peptidase_M24"/>
    <property type="match status" value="1"/>
</dbReference>
<reference evidence="3 4" key="1">
    <citation type="submission" date="2018-02" db="EMBL/GenBank/DDBJ databases">
        <title>Genomic Encyclopedia of Archaeal and Bacterial Type Strains, Phase II (KMG-II): from individual species to whole genera.</title>
        <authorList>
            <person name="Goeker M."/>
        </authorList>
    </citation>
    <scope>NUCLEOTIDE SEQUENCE [LARGE SCALE GENOMIC DNA]</scope>
    <source>
        <strain evidence="3 4">DSM 18921</strain>
    </source>
</reference>
<dbReference type="SUPFAM" id="SSF55920">
    <property type="entry name" value="Creatinase/aminopeptidase"/>
    <property type="match status" value="1"/>
</dbReference>
<dbReference type="CDD" id="cd01066">
    <property type="entry name" value="APP_MetAP"/>
    <property type="match status" value="1"/>
</dbReference>
<evidence type="ECO:0000259" key="2">
    <source>
        <dbReference type="Pfam" id="PF01321"/>
    </source>
</evidence>
<sequence>MFRNPFSDNELSRRAAAVRAEMAARDIDIAVLSAPESVFYLTGLDHWGYFAPHHLIVPADGEMVLVTRAMERVTIENQVRNARFSGHSDSVTPASHLARELAALKGRRLGFEVASTGLTFAAGLDLVGALGLADWADITTLTHTLRLVKSEEEQALMRAAAKASDAGTLAAIAAIHDGAAEAEVAAECTAAMIRAGSNPPGFGPFIRPEHRIAEEHTTWGDGTYKAGGRVMLELAGCVSRYHAPMGRLIHIGQIRDEDAAMAEISKRAFEASLNGLRPGRKAREVYADWQAVVDDAGMAHYRRHHCGYLVGLGMAPSWTGGNSVTGLRHDSDLELREGMTFHLLSWFTETGRGDYFVSNTALLGANGPELLTKAPMGPTVVR</sequence>
<name>A0A2S8S415_9RHOB</name>
<keyword evidence="4" id="KW-1185">Reference proteome</keyword>
<evidence type="ECO:0000259" key="1">
    <source>
        <dbReference type="Pfam" id="PF00557"/>
    </source>
</evidence>
<dbReference type="AlphaFoldDB" id="A0A2S8S415"/>
<organism evidence="3 4">
    <name type="scientific">Albidovulum denitrificans</name>
    <dbReference type="NCBI Taxonomy" id="404881"/>
    <lineage>
        <taxon>Bacteria</taxon>
        <taxon>Pseudomonadati</taxon>
        <taxon>Pseudomonadota</taxon>
        <taxon>Alphaproteobacteria</taxon>
        <taxon>Rhodobacterales</taxon>
        <taxon>Paracoccaceae</taxon>
        <taxon>Albidovulum</taxon>
    </lineage>
</organism>
<dbReference type="InterPro" id="IPR000994">
    <property type="entry name" value="Pept_M24"/>
</dbReference>
<dbReference type="PANTHER" id="PTHR46112">
    <property type="entry name" value="AMINOPEPTIDASE"/>
    <property type="match status" value="1"/>
</dbReference>
<dbReference type="OrthoDB" id="9761809at2"/>
<gene>
    <name evidence="3" type="ORF">LX70_03208</name>
</gene>
<dbReference type="Gene3D" id="3.90.230.10">
    <property type="entry name" value="Creatinase/methionine aminopeptidase superfamily"/>
    <property type="match status" value="1"/>
</dbReference>
<dbReference type="InterPro" id="IPR036005">
    <property type="entry name" value="Creatinase/aminopeptidase-like"/>
</dbReference>
<dbReference type="EMBL" id="PVEP01000008">
    <property type="protein sequence ID" value="PQV55546.1"/>
    <property type="molecule type" value="Genomic_DNA"/>
</dbReference>
<dbReference type="Proteomes" id="UP000238338">
    <property type="component" value="Unassembled WGS sequence"/>
</dbReference>
<dbReference type="InterPro" id="IPR000587">
    <property type="entry name" value="Creatinase_N"/>
</dbReference>
<comment type="caution">
    <text evidence="3">The sequence shown here is derived from an EMBL/GenBank/DDBJ whole genome shotgun (WGS) entry which is preliminary data.</text>
</comment>
<dbReference type="SUPFAM" id="SSF53092">
    <property type="entry name" value="Creatinase/prolidase N-terminal domain"/>
    <property type="match status" value="1"/>
</dbReference>
<proteinExistence type="predicted"/>
<dbReference type="Pfam" id="PF01321">
    <property type="entry name" value="Creatinase_N"/>
    <property type="match status" value="1"/>
</dbReference>
<dbReference type="PANTHER" id="PTHR46112:SF8">
    <property type="entry name" value="CYTOPLASMIC PEPTIDASE PEPQ-RELATED"/>
    <property type="match status" value="1"/>
</dbReference>
<dbReference type="Gene3D" id="3.40.350.10">
    <property type="entry name" value="Creatinase/prolidase N-terminal domain"/>
    <property type="match status" value="1"/>
</dbReference>
<accession>A0A2S8S415</accession>
<feature type="domain" description="Peptidase M24" evidence="1">
    <location>
        <begin position="156"/>
        <end position="353"/>
    </location>
</feature>
<protein>
    <submittedName>
        <fullName evidence="3">Xaa-Pro dipeptidase</fullName>
    </submittedName>
</protein>
<dbReference type="RefSeq" id="WP_105515792.1">
    <property type="nucleotide sequence ID" value="NZ_PVEP01000008.1"/>
</dbReference>
<evidence type="ECO:0000313" key="3">
    <source>
        <dbReference type="EMBL" id="PQV55546.1"/>
    </source>
</evidence>
<dbReference type="InterPro" id="IPR050659">
    <property type="entry name" value="Peptidase_M24B"/>
</dbReference>
<feature type="domain" description="Creatinase N-terminal" evidence="2">
    <location>
        <begin position="14"/>
        <end position="148"/>
    </location>
</feature>
<evidence type="ECO:0000313" key="4">
    <source>
        <dbReference type="Proteomes" id="UP000238338"/>
    </source>
</evidence>